<dbReference type="GO" id="GO:0071281">
    <property type="term" value="P:cellular response to iron ion"/>
    <property type="evidence" value="ECO:0007669"/>
    <property type="project" value="TreeGrafter"/>
</dbReference>
<dbReference type="Pfam" id="PF01497">
    <property type="entry name" value="Peripla_BP_2"/>
    <property type="match status" value="1"/>
</dbReference>
<dbReference type="InterPro" id="IPR002491">
    <property type="entry name" value="ABC_transptr_periplasmic_BD"/>
</dbReference>
<protein>
    <submittedName>
        <fullName evidence="3">ABC transporter substrate-binding protein</fullName>
    </submittedName>
</protein>
<dbReference type="OrthoDB" id="9775594at2"/>
<dbReference type="InterPro" id="IPR050902">
    <property type="entry name" value="ABC_Transporter_SBP"/>
</dbReference>
<dbReference type="SUPFAM" id="SSF53807">
    <property type="entry name" value="Helical backbone' metal receptor"/>
    <property type="match status" value="1"/>
</dbReference>
<evidence type="ECO:0000259" key="2">
    <source>
        <dbReference type="PROSITE" id="PS50983"/>
    </source>
</evidence>
<dbReference type="Gene3D" id="3.40.50.1980">
    <property type="entry name" value="Nitrogenase molybdenum iron protein domain"/>
    <property type="match status" value="2"/>
</dbReference>
<dbReference type="PANTHER" id="PTHR30535:SF34">
    <property type="entry name" value="MOLYBDATE-BINDING PROTEIN MOLA"/>
    <property type="match status" value="1"/>
</dbReference>
<feature type="signal peptide" evidence="1">
    <location>
        <begin position="1"/>
        <end position="25"/>
    </location>
</feature>
<dbReference type="PROSITE" id="PS50983">
    <property type="entry name" value="FE_B12_PBP"/>
    <property type="match status" value="1"/>
</dbReference>
<comment type="caution">
    <text evidence="3">The sequence shown here is derived from an EMBL/GenBank/DDBJ whole genome shotgun (WGS) entry which is preliminary data.</text>
</comment>
<keyword evidence="1" id="KW-0732">Signal</keyword>
<proteinExistence type="predicted"/>
<organism evidence="3 4">
    <name type="scientific">Inquilinus limosus MP06</name>
    <dbReference type="NCBI Taxonomy" id="1398085"/>
    <lineage>
        <taxon>Bacteria</taxon>
        <taxon>Pseudomonadati</taxon>
        <taxon>Pseudomonadota</taxon>
        <taxon>Alphaproteobacteria</taxon>
        <taxon>Rhodospirillales</taxon>
        <taxon>Rhodospirillaceae</taxon>
        <taxon>Inquilinus</taxon>
    </lineage>
</organism>
<evidence type="ECO:0000313" key="4">
    <source>
        <dbReference type="Proteomes" id="UP000029995"/>
    </source>
</evidence>
<sequence length="346" mass="37015">MLRRRGALAALIALLALAVAPAGQARTVTDSAGRQVEIPDHVQRVFAAGPPASILVYMLAPQTMTGWVRAPRAEDKPFLLPAVRDLPETGRLTGRGDTVNLEQLLAARPDLIVDFGTISDTYRSLADRVQQQTGIPYLLIDGSFPNTPAALRLLAGILGVPERGEALAEAAEAIFAQVDTVLAKVPAGQRPKAYLARGPEGLESGSRGSMTTEILERVGAVNVVEGLRDKGGLVTASREQVIAWAPDTIVALDPRFVQGVAANPDWQPVPAVKAGRVFLSPGLPFGFVDFPPSVNRLIGLTWLLHTLYPQQAAGDLRDQVRGFYHLFYQVELTDADLDRLLDGAGG</sequence>
<dbReference type="AlphaFoldDB" id="A0A0A0D1I7"/>
<dbReference type="EMBL" id="JANX01000290">
    <property type="protein sequence ID" value="KGM32606.1"/>
    <property type="molecule type" value="Genomic_DNA"/>
</dbReference>
<accession>A0A0A0D1I7</accession>
<evidence type="ECO:0000313" key="3">
    <source>
        <dbReference type="EMBL" id="KGM32606.1"/>
    </source>
</evidence>
<gene>
    <name evidence="3" type="ORF">P409_20400</name>
</gene>
<reference evidence="3 4" key="1">
    <citation type="submission" date="2014-01" db="EMBL/GenBank/DDBJ databases">
        <title>Genome sequence determination for a cystic fibrosis isolate, Inquilinus limosus.</title>
        <authorList>
            <person name="Pino M."/>
            <person name="Di Conza J."/>
            <person name="Gutkind G."/>
        </authorList>
    </citation>
    <scope>NUCLEOTIDE SEQUENCE [LARGE SCALE GENOMIC DNA]</scope>
    <source>
        <strain evidence="3 4">MP06</strain>
    </source>
</reference>
<dbReference type="Gene3D" id="1.20.58.2180">
    <property type="match status" value="1"/>
</dbReference>
<name>A0A0A0D1I7_9PROT</name>
<feature type="chain" id="PRO_5001961013" evidence="1">
    <location>
        <begin position="26"/>
        <end position="346"/>
    </location>
</feature>
<evidence type="ECO:0000256" key="1">
    <source>
        <dbReference type="SAM" id="SignalP"/>
    </source>
</evidence>
<dbReference type="RefSeq" id="WP_034842710.1">
    <property type="nucleotide sequence ID" value="NZ_JANX01000290.1"/>
</dbReference>
<feature type="domain" description="Fe/B12 periplasmic-binding" evidence="2">
    <location>
        <begin position="44"/>
        <end position="311"/>
    </location>
</feature>
<dbReference type="Proteomes" id="UP000029995">
    <property type="component" value="Unassembled WGS sequence"/>
</dbReference>
<dbReference type="PANTHER" id="PTHR30535">
    <property type="entry name" value="VITAMIN B12-BINDING PROTEIN"/>
    <property type="match status" value="1"/>
</dbReference>